<dbReference type="OrthoDB" id="1525365at2"/>
<accession>A0A0M2EYC2</accession>
<dbReference type="EMBL" id="JQOD01000006">
    <property type="protein sequence ID" value="KGA32264.1"/>
    <property type="molecule type" value="Genomic_DNA"/>
</dbReference>
<dbReference type="Proteomes" id="UP000029435">
    <property type="component" value="Unassembled WGS sequence"/>
</dbReference>
<dbReference type="RefSeq" id="WP_039317160.1">
    <property type="nucleotide sequence ID" value="NZ_JQOD01000006.1"/>
</dbReference>
<protein>
    <submittedName>
        <fullName evidence="1">Regulatory protein</fullName>
    </submittedName>
</protein>
<dbReference type="STRING" id="180957.B5S52_03405"/>
<proteinExistence type="predicted"/>
<dbReference type="AlphaFoldDB" id="A0A0M2EYC2"/>
<name>A0A0M2EYC2_9GAMM</name>
<organism evidence="1 2">
    <name type="scientific">Pectobacterium brasiliense</name>
    <dbReference type="NCBI Taxonomy" id="180957"/>
    <lineage>
        <taxon>Bacteria</taxon>
        <taxon>Pseudomonadati</taxon>
        <taxon>Pseudomonadota</taxon>
        <taxon>Gammaproteobacteria</taxon>
        <taxon>Enterobacterales</taxon>
        <taxon>Pectobacteriaceae</taxon>
        <taxon>Pectobacterium</taxon>
    </lineage>
</organism>
<comment type="caution">
    <text evidence="1">The sequence shown here is derived from an EMBL/GenBank/DDBJ whole genome shotgun (WGS) entry which is preliminary data.</text>
</comment>
<gene>
    <name evidence="1" type="ORF">KU74_18435</name>
</gene>
<sequence length="186" mass="20146">MTTYHFSLTLAGVSADTAGLEDALFASGCDDALICFYGNAVYLEFDRESPSFSTAVISAIHDIESAGIQAKVHSVDAAWVGISDIAALSALSRQAIALLKDGKRGAGDFPSPVQRLRGTSPLWEWSDVADWLAKQKKIPQELADNARELATINLALQIRNAHQQDELARYCALLSEGKPLREQIIT</sequence>
<evidence type="ECO:0000313" key="2">
    <source>
        <dbReference type="Proteomes" id="UP000029435"/>
    </source>
</evidence>
<reference evidence="1 2" key="1">
    <citation type="submission" date="2014-08" db="EMBL/GenBank/DDBJ databases">
        <title>Genome sequences of NCPPB Pectobacterium isolates.</title>
        <authorList>
            <person name="Glover R.H."/>
            <person name="Sapp M."/>
            <person name="Elphinstone J."/>
        </authorList>
    </citation>
    <scope>NUCLEOTIDE SEQUENCE [LARGE SCALE GENOMIC DNA]</scope>
    <source>
        <strain evidence="1 2">LMG 21372</strain>
    </source>
</reference>
<evidence type="ECO:0000313" key="1">
    <source>
        <dbReference type="EMBL" id="KGA32264.1"/>
    </source>
</evidence>